<evidence type="ECO:0000256" key="3">
    <source>
        <dbReference type="ARBA" id="ARBA00023015"/>
    </source>
</evidence>
<keyword evidence="5" id="KW-0539">Nucleus</keyword>
<sequence length="376" mass="43604">MGCKYPTMVMKQLNELAKTWEKMTYQISQIYLVESKALKLLNFSLPVVTTSRGREIGPCVIKLHAVDEQSFLSCTGESKLYASRKKSGLKKIDNIATMDTPTDICSDDNGHIYASGRGSDNIHRLEGHSKRTILKMPTIESEKNETEEEEMDHEPAESDKSSDEDSESGSVDDDEISDLDEEEYDHRRTHCLDEMADLERQFSDIKEQLYKERMSQIEQKLIEMKAGKAIEYLNPLAELQENMRINIEVAGILREYMKQNIQRKVESEEIGAKQNMESEKALLYDSIKADLEDKIRRLEEDRHNIDISSDLWHESHISKKNKKKNDSFSTDRRKKPVTITGPYIVYLLRDVDIIEDWTEIKKALKHSQKRKLECEF</sequence>
<organism evidence="8 9">
    <name type="scientific">Mytilus edulis</name>
    <name type="common">Blue mussel</name>
    <dbReference type="NCBI Taxonomy" id="6550"/>
    <lineage>
        <taxon>Eukaryota</taxon>
        <taxon>Metazoa</taxon>
        <taxon>Spiralia</taxon>
        <taxon>Lophotrochozoa</taxon>
        <taxon>Mollusca</taxon>
        <taxon>Bivalvia</taxon>
        <taxon>Autobranchia</taxon>
        <taxon>Pteriomorphia</taxon>
        <taxon>Mytilida</taxon>
        <taxon>Mytiloidea</taxon>
        <taxon>Mytilidae</taxon>
        <taxon>Mytilinae</taxon>
        <taxon>Mytilus</taxon>
    </lineage>
</organism>
<proteinExistence type="inferred from homology"/>
<dbReference type="Gene3D" id="1.20.5.1500">
    <property type="match status" value="1"/>
</dbReference>
<evidence type="ECO:0000256" key="1">
    <source>
        <dbReference type="ARBA" id="ARBA00004123"/>
    </source>
</evidence>
<dbReference type="SMART" id="SM01401">
    <property type="entry name" value="Sds3"/>
    <property type="match status" value="1"/>
</dbReference>
<evidence type="ECO:0000256" key="7">
    <source>
        <dbReference type="SAM" id="MobiDB-lite"/>
    </source>
</evidence>
<feature type="region of interest" description="Disordered" evidence="7">
    <location>
        <begin position="116"/>
        <end position="185"/>
    </location>
</feature>
<dbReference type="FunFam" id="1.20.5.1500:FF:000002">
    <property type="entry name" value="breast cancer metastasis-suppressor 1-like protein-A"/>
    <property type="match status" value="1"/>
</dbReference>
<comment type="caution">
    <text evidence="8">The sequence shown here is derived from an EMBL/GenBank/DDBJ whole genome shotgun (WGS) entry which is preliminary data.</text>
</comment>
<protein>
    <submittedName>
        <fullName evidence="8">BRMS1</fullName>
    </submittedName>
</protein>
<keyword evidence="3" id="KW-0805">Transcription regulation</keyword>
<feature type="compositionally biased region" description="Basic and acidic residues" evidence="7">
    <location>
        <begin position="120"/>
        <end position="129"/>
    </location>
</feature>
<evidence type="ECO:0000256" key="6">
    <source>
        <dbReference type="ARBA" id="ARBA00038256"/>
    </source>
</evidence>
<keyword evidence="9" id="KW-1185">Reference proteome</keyword>
<name>A0A8S3RX40_MYTED</name>
<evidence type="ECO:0000256" key="2">
    <source>
        <dbReference type="ARBA" id="ARBA00022491"/>
    </source>
</evidence>
<evidence type="ECO:0000313" key="8">
    <source>
        <dbReference type="EMBL" id="CAG2214179.1"/>
    </source>
</evidence>
<feature type="compositionally biased region" description="Basic and acidic residues" evidence="7">
    <location>
        <begin position="153"/>
        <end position="163"/>
    </location>
</feature>
<keyword evidence="4" id="KW-0804">Transcription</keyword>
<evidence type="ECO:0000313" key="9">
    <source>
        <dbReference type="Proteomes" id="UP000683360"/>
    </source>
</evidence>
<comment type="similarity">
    <text evidence="6">Belongs to the BRMS1 family.</text>
</comment>
<dbReference type="Proteomes" id="UP000683360">
    <property type="component" value="Unassembled WGS sequence"/>
</dbReference>
<dbReference type="EMBL" id="CAJPWZ010001403">
    <property type="protein sequence ID" value="CAG2214179.1"/>
    <property type="molecule type" value="Genomic_DNA"/>
</dbReference>
<feature type="compositionally biased region" description="Acidic residues" evidence="7">
    <location>
        <begin position="164"/>
        <end position="183"/>
    </location>
</feature>
<dbReference type="PANTHER" id="PTHR21964">
    <property type="entry name" value="BREAST CANCER METASTASIS-SUPPRESSOR 1"/>
    <property type="match status" value="1"/>
</dbReference>
<gene>
    <name evidence="8" type="ORF">MEDL_28049</name>
</gene>
<accession>A0A8S3RX40</accession>
<evidence type="ECO:0000256" key="4">
    <source>
        <dbReference type="ARBA" id="ARBA00023163"/>
    </source>
</evidence>
<reference evidence="8" key="1">
    <citation type="submission" date="2021-03" db="EMBL/GenBank/DDBJ databases">
        <authorList>
            <person name="Bekaert M."/>
        </authorList>
    </citation>
    <scope>NUCLEOTIDE SEQUENCE</scope>
</reference>
<evidence type="ECO:0000256" key="5">
    <source>
        <dbReference type="ARBA" id="ARBA00023242"/>
    </source>
</evidence>
<keyword evidence="2" id="KW-0678">Repressor</keyword>
<dbReference type="Pfam" id="PF08598">
    <property type="entry name" value="Sds3"/>
    <property type="match status" value="1"/>
</dbReference>
<dbReference type="GO" id="GO:0005654">
    <property type="term" value="C:nucleoplasm"/>
    <property type="evidence" value="ECO:0007669"/>
    <property type="project" value="UniProtKB-ARBA"/>
</dbReference>
<dbReference type="OrthoDB" id="20886at2759"/>
<dbReference type="GO" id="GO:0010468">
    <property type="term" value="P:regulation of gene expression"/>
    <property type="evidence" value="ECO:0007669"/>
    <property type="project" value="UniProtKB-ARBA"/>
</dbReference>
<dbReference type="AlphaFoldDB" id="A0A8S3RX40"/>
<comment type="subcellular location">
    <subcellularLocation>
        <location evidence="1">Nucleus</location>
    </subcellularLocation>
</comment>
<dbReference type="InterPro" id="IPR013907">
    <property type="entry name" value="Sds3"/>
</dbReference>